<gene>
    <name evidence="1" type="ORF">TGAM01_v205682</name>
</gene>
<reference evidence="1 2" key="1">
    <citation type="journal article" date="2016" name="Genome Announc.">
        <title>Draft Whole-Genome Sequence of Trichoderma gamsii T6085, a Promising Biocontrol Agent of Fusarium Head Blight on Wheat.</title>
        <authorList>
            <person name="Baroncelli R."/>
            <person name="Zapparata A."/>
            <person name="Piaggeschi G."/>
            <person name="Sarrocco S."/>
            <person name="Vannacci G."/>
        </authorList>
    </citation>
    <scope>NUCLEOTIDE SEQUENCE [LARGE SCALE GENOMIC DNA]</scope>
    <source>
        <strain evidence="1 2">T6085</strain>
    </source>
</reference>
<dbReference type="EMBL" id="JPDN02000018">
    <property type="protein sequence ID" value="PON25388.1"/>
    <property type="molecule type" value="Genomic_DNA"/>
</dbReference>
<dbReference type="AlphaFoldDB" id="A0A2P4ZM79"/>
<accession>A0A2P4ZM79</accession>
<protein>
    <submittedName>
        <fullName evidence="1">Uncharacterized protein</fullName>
    </submittedName>
</protein>
<evidence type="ECO:0000313" key="1">
    <source>
        <dbReference type="EMBL" id="PON25388.1"/>
    </source>
</evidence>
<organism evidence="1 2">
    <name type="scientific">Trichoderma gamsii</name>
    <dbReference type="NCBI Taxonomy" id="398673"/>
    <lineage>
        <taxon>Eukaryota</taxon>
        <taxon>Fungi</taxon>
        <taxon>Dikarya</taxon>
        <taxon>Ascomycota</taxon>
        <taxon>Pezizomycotina</taxon>
        <taxon>Sordariomycetes</taxon>
        <taxon>Hypocreomycetidae</taxon>
        <taxon>Hypocreales</taxon>
        <taxon>Hypocreaceae</taxon>
        <taxon>Trichoderma</taxon>
    </lineage>
</organism>
<sequence>MIYVWLVILQCAHTYTRRVLHVIQSIY</sequence>
<keyword evidence="2" id="KW-1185">Reference proteome</keyword>
<evidence type="ECO:0000313" key="2">
    <source>
        <dbReference type="Proteomes" id="UP000054821"/>
    </source>
</evidence>
<comment type="caution">
    <text evidence="1">The sequence shown here is derived from an EMBL/GenBank/DDBJ whole genome shotgun (WGS) entry which is preliminary data.</text>
</comment>
<dbReference type="Proteomes" id="UP000054821">
    <property type="component" value="Unassembled WGS sequence"/>
</dbReference>
<name>A0A2P4ZM79_9HYPO</name>
<proteinExistence type="predicted"/>